<organism evidence="1 2">
    <name type="scientific">Paxillus rubicundulus Ve08.2h10</name>
    <dbReference type="NCBI Taxonomy" id="930991"/>
    <lineage>
        <taxon>Eukaryota</taxon>
        <taxon>Fungi</taxon>
        <taxon>Dikarya</taxon>
        <taxon>Basidiomycota</taxon>
        <taxon>Agaricomycotina</taxon>
        <taxon>Agaricomycetes</taxon>
        <taxon>Agaricomycetidae</taxon>
        <taxon>Boletales</taxon>
        <taxon>Paxilineae</taxon>
        <taxon>Paxillaceae</taxon>
        <taxon>Paxillus</taxon>
    </lineage>
</organism>
<reference evidence="2" key="2">
    <citation type="submission" date="2015-01" db="EMBL/GenBank/DDBJ databases">
        <title>Evolutionary Origins and Diversification of the Mycorrhizal Mutualists.</title>
        <authorList>
            <consortium name="DOE Joint Genome Institute"/>
            <consortium name="Mycorrhizal Genomics Consortium"/>
            <person name="Kohler A."/>
            <person name="Kuo A."/>
            <person name="Nagy L.G."/>
            <person name="Floudas D."/>
            <person name="Copeland A."/>
            <person name="Barry K.W."/>
            <person name="Cichocki N."/>
            <person name="Veneault-Fourrey C."/>
            <person name="LaButti K."/>
            <person name="Lindquist E.A."/>
            <person name="Lipzen A."/>
            <person name="Lundell T."/>
            <person name="Morin E."/>
            <person name="Murat C."/>
            <person name="Riley R."/>
            <person name="Ohm R."/>
            <person name="Sun H."/>
            <person name="Tunlid A."/>
            <person name="Henrissat B."/>
            <person name="Grigoriev I.V."/>
            <person name="Hibbett D.S."/>
            <person name="Martin F."/>
        </authorList>
    </citation>
    <scope>NUCLEOTIDE SEQUENCE [LARGE SCALE GENOMIC DNA]</scope>
    <source>
        <strain evidence="2">Ve08.2h10</strain>
    </source>
</reference>
<protein>
    <submittedName>
        <fullName evidence="1">Uncharacterized protein</fullName>
    </submittedName>
</protein>
<keyword evidence="2" id="KW-1185">Reference proteome</keyword>
<dbReference type="InParanoid" id="A0A0D0C9R5"/>
<sequence length="91" mass="9873">MPASPAELAITFATTSPFLSDPLSLAGSHPTLHNLQYTKPAGSLTDVLVFAVPPENSGAGKDEVMQTLKNVEGVLRVDVLEPRRRQKRDEF</sequence>
<dbReference type="HOGENOM" id="CLU_162870_0_0_1"/>
<evidence type="ECO:0000313" key="2">
    <source>
        <dbReference type="Proteomes" id="UP000054538"/>
    </source>
</evidence>
<reference evidence="1 2" key="1">
    <citation type="submission" date="2014-04" db="EMBL/GenBank/DDBJ databases">
        <authorList>
            <consortium name="DOE Joint Genome Institute"/>
            <person name="Kuo A."/>
            <person name="Kohler A."/>
            <person name="Jargeat P."/>
            <person name="Nagy L.G."/>
            <person name="Floudas D."/>
            <person name="Copeland A."/>
            <person name="Barry K.W."/>
            <person name="Cichocki N."/>
            <person name="Veneault-Fourrey C."/>
            <person name="LaButti K."/>
            <person name="Lindquist E.A."/>
            <person name="Lipzen A."/>
            <person name="Lundell T."/>
            <person name="Morin E."/>
            <person name="Murat C."/>
            <person name="Sun H."/>
            <person name="Tunlid A."/>
            <person name="Henrissat B."/>
            <person name="Grigoriev I.V."/>
            <person name="Hibbett D.S."/>
            <person name="Martin F."/>
            <person name="Nordberg H.P."/>
            <person name="Cantor M.N."/>
            <person name="Hua S.X."/>
        </authorList>
    </citation>
    <scope>NUCLEOTIDE SEQUENCE [LARGE SCALE GENOMIC DNA]</scope>
    <source>
        <strain evidence="1 2">Ve08.2h10</strain>
    </source>
</reference>
<accession>A0A0D0C9R5</accession>
<proteinExistence type="predicted"/>
<dbReference type="OrthoDB" id="2585179at2759"/>
<gene>
    <name evidence="1" type="ORF">PAXRUDRAFT_833999</name>
</gene>
<name>A0A0D0C9R5_9AGAM</name>
<dbReference type="Proteomes" id="UP000054538">
    <property type="component" value="Unassembled WGS sequence"/>
</dbReference>
<dbReference type="EMBL" id="KN826224">
    <property type="protein sequence ID" value="KIK79642.1"/>
    <property type="molecule type" value="Genomic_DNA"/>
</dbReference>
<evidence type="ECO:0000313" key="1">
    <source>
        <dbReference type="EMBL" id="KIK79642.1"/>
    </source>
</evidence>
<dbReference type="AlphaFoldDB" id="A0A0D0C9R5"/>